<comment type="caution">
    <text evidence="2">The sequence shown here is derived from an EMBL/GenBank/DDBJ whole genome shotgun (WGS) entry which is preliminary data.</text>
</comment>
<dbReference type="InterPro" id="IPR046053">
    <property type="entry name" value="DUF6011"/>
</dbReference>
<dbReference type="Pfam" id="PF19474">
    <property type="entry name" value="DUF6011"/>
    <property type="match status" value="1"/>
</dbReference>
<proteinExistence type="predicted"/>
<reference evidence="3" key="1">
    <citation type="journal article" date="2019" name="Int. J. Syst. Evol. Microbiol.">
        <title>The Global Catalogue of Microorganisms (GCM) 10K type strain sequencing project: providing services to taxonomists for standard genome sequencing and annotation.</title>
        <authorList>
            <consortium name="The Broad Institute Genomics Platform"/>
            <consortium name="The Broad Institute Genome Sequencing Center for Infectious Disease"/>
            <person name="Wu L."/>
            <person name="Ma J."/>
        </authorList>
    </citation>
    <scope>NUCLEOTIDE SEQUENCE [LARGE SCALE GENOMIC DNA]</scope>
    <source>
        <strain evidence="3">DT72</strain>
    </source>
</reference>
<keyword evidence="1" id="KW-0812">Transmembrane</keyword>
<keyword evidence="3" id="KW-1185">Reference proteome</keyword>
<feature type="transmembrane region" description="Helical" evidence="1">
    <location>
        <begin position="163"/>
        <end position="185"/>
    </location>
</feature>
<accession>A0ABW4NZZ0</accession>
<protein>
    <submittedName>
        <fullName evidence="2">DUF6011 domain-containing protein</fullName>
    </submittedName>
</protein>
<dbReference type="RefSeq" id="WP_378484446.1">
    <property type="nucleotide sequence ID" value="NZ_JBHUFB010000008.1"/>
</dbReference>
<keyword evidence="1" id="KW-1133">Transmembrane helix</keyword>
<gene>
    <name evidence="2" type="ORF">ACFSJG_06165</name>
</gene>
<evidence type="ECO:0000256" key="1">
    <source>
        <dbReference type="SAM" id="Phobius"/>
    </source>
</evidence>
<feature type="transmembrane region" description="Helical" evidence="1">
    <location>
        <begin position="6"/>
        <end position="29"/>
    </location>
</feature>
<dbReference type="EMBL" id="JBHUFB010000008">
    <property type="protein sequence ID" value="MFD1811793.1"/>
    <property type="molecule type" value="Genomic_DNA"/>
</dbReference>
<dbReference type="Proteomes" id="UP001597286">
    <property type="component" value="Unassembled WGS sequence"/>
</dbReference>
<sequence>MLHPAFLVLFLPVFAAAMAVTVRGATLWYRYRNPRRPRKPRAKTARLARLPSRPARVLPLLASNCVICGRPLTNPQSMRARVGTTCIKKYGPRYATQPNPAYDEWEKLKAAAESDRVAEQARLDVEFQLALSGYSSLMLAWESEIASPAGQSRAANRQIGTRILCVGAVSTSVAIALATFSMYWIGIQ</sequence>
<name>A0ABW4NZZ0_9NOCA</name>
<evidence type="ECO:0000313" key="2">
    <source>
        <dbReference type="EMBL" id="MFD1811793.1"/>
    </source>
</evidence>
<keyword evidence="1" id="KW-0472">Membrane</keyword>
<organism evidence="2 3">
    <name type="scientific">Rhodococcus gannanensis</name>
    <dbReference type="NCBI Taxonomy" id="1960308"/>
    <lineage>
        <taxon>Bacteria</taxon>
        <taxon>Bacillati</taxon>
        <taxon>Actinomycetota</taxon>
        <taxon>Actinomycetes</taxon>
        <taxon>Mycobacteriales</taxon>
        <taxon>Nocardiaceae</taxon>
        <taxon>Rhodococcus</taxon>
    </lineage>
</organism>
<evidence type="ECO:0000313" key="3">
    <source>
        <dbReference type="Proteomes" id="UP001597286"/>
    </source>
</evidence>